<dbReference type="Gene3D" id="6.10.250.730">
    <property type="match status" value="1"/>
</dbReference>
<proteinExistence type="predicted"/>
<dbReference type="AlphaFoldDB" id="A0A5Q0C5E9"/>
<accession>A0A5Q0C5E9</accession>
<gene>
    <name evidence="1" type="ORF">FZ934_12460</name>
</gene>
<dbReference type="EMBL" id="CP043498">
    <property type="protein sequence ID" value="QFY61146.1"/>
    <property type="molecule type" value="Genomic_DNA"/>
</dbReference>
<dbReference type="Proteomes" id="UP000326881">
    <property type="component" value="Chromosome"/>
</dbReference>
<dbReference type="InterPro" id="IPR010385">
    <property type="entry name" value="DUF982"/>
</dbReference>
<sequence>MTPDTFREPVSVLVGLGLPVQVKSVMDAYRYLVEWPVSTRDASHSMAINACRAALLGEVEAETVRGLFTAFAEKHDLLAPTIDPVVASRSRRDRDPHIR</sequence>
<dbReference type="Pfam" id="PF06169">
    <property type="entry name" value="DUF982"/>
    <property type="match status" value="1"/>
</dbReference>
<keyword evidence="2" id="KW-1185">Reference proteome</keyword>
<name>A0A5Q0C5E9_9HYPH</name>
<reference evidence="1 2" key="1">
    <citation type="submission" date="2019-08" db="EMBL/GenBank/DDBJ databases">
        <title>Prosopis cineraria nodule microbiome.</title>
        <authorList>
            <person name="Ali R."/>
            <person name="Chaluvadi S.R."/>
            <person name="Wang X."/>
        </authorList>
    </citation>
    <scope>NUCLEOTIDE SEQUENCE [LARGE SCALE GENOMIC DNA]</scope>
    <source>
        <strain evidence="1 2">BG7</strain>
    </source>
</reference>
<evidence type="ECO:0000313" key="1">
    <source>
        <dbReference type="EMBL" id="QFY61146.1"/>
    </source>
</evidence>
<organism evidence="1 2">
    <name type="scientific">Rhizobium grahamii</name>
    <dbReference type="NCBI Taxonomy" id="1120045"/>
    <lineage>
        <taxon>Bacteria</taxon>
        <taxon>Pseudomonadati</taxon>
        <taxon>Pseudomonadota</taxon>
        <taxon>Alphaproteobacteria</taxon>
        <taxon>Hyphomicrobiales</taxon>
        <taxon>Rhizobiaceae</taxon>
        <taxon>Rhizobium/Agrobacterium group</taxon>
        <taxon>Rhizobium</taxon>
    </lineage>
</organism>
<dbReference type="OrthoDB" id="8388069at2"/>
<dbReference type="RefSeq" id="WP_153271307.1">
    <property type="nucleotide sequence ID" value="NZ_CP043498.1"/>
</dbReference>
<evidence type="ECO:0000313" key="2">
    <source>
        <dbReference type="Proteomes" id="UP000326881"/>
    </source>
</evidence>
<protein>
    <submittedName>
        <fullName evidence="1">DUF982 domain-containing protein</fullName>
    </submittedName>
</protein>
<dbReference type="KEGG" id="rgr:FZ934_12460"/>